<name>A0A098QU68_9SPIO</name>
<gene>
    <name evidence="9" type="ORF">DC28_12580</name>
</gene>
<dbReference type="Pfam" id="PF00884">
    <property type="entry name" value="Sulfatase"/>
    <property type="match status" value="1"/>
</dbReference>
<feature type="domain" description="Sulfatase N-terminal" evidence="8">
    <location>
        <begin position="242"/>
        <end position="501"/>
    </location>
</feature>
<keyword evidence="5 7" id="KW-0472">Membrane</keyword>
<evidence type="ECO:0000256" key="1">
    <source>
        <dbReference type="ARBA" id="ARBA00004651"/>
    </source>
</evidence>
<feature type="transmembrane region" description="Helical" evidence="7">
    <location>
        <begin position="154"/>
        <end position="173"/>
    </location>
</feature>
<comment type="caution">
    <text evidence="9">The sequence shown here is derived from an EMBL/GenBank/DDBJ whole genome shotgun (WGS) entry which is preliminary data.</text>
</comment>
<evidence type="ECO:0000259" key="8">
    <source>
        <dbReference type="Pfam" id="PF00884"/>
    </source>
</evidence>
<evidence type="ECO:0000313" key="10">
    <source>
        <dbReference type="Proteomes" id="UP000029692"/>
    </source>
</evidence>
<keyword evidence="3 7" id="KW-0812">Transmembrane</keyword>
<evidence type="ECO:0000256" key="7">
    <source>
        <dbReference type="SAM" id="Phobius"/>
    </source>
</evidence>
<dbReference type="SUPFAM" id="SSF53649">
    <property type="entry name" value="Alkaline phosphatase-like"/>
    <property type="match status" value="1"/>
</dbReference>
<dbReference type="CDD" id="cd16015">
    <property type="entry name" value="LTA_synthase"/>
    <property type="match status" value="1"/>
</dbReference>
<dbReference type="EMBL" id="JNUP01000067">
    <property type="protein sequence ID" value="KGE71269.1"/>
    <property type="molecule type" value="Genomic_DNA"/>
</dbReference>
<keyword evidence="10" id="KW-1185">Reference proteome</keyword>
<dbReference type="PANTHER" id="PTHR47371">
    <property type="entry name" value="LIPOTEICHOIC ACID SYNTHASE"/>
    <property type="match status" value="1"/>
</dbReference>
<dbReference type="Gene3D" id="3.40.720.10">
    <property type="entry name" value="Alkaline Phosphatase, subunit A"/>
    <property type="match status" value="1"/>
</dbReference>
<dbReference type="RefSeq" id="WP_037549017.1">
    <property type="nucleotide sequence ID" value="NZ_JNUP01000067.1"/>
</dbReference>
<evidence type="ECO:0000256" key="3">
    <source>
        <dbReference type="ARBA" id="ARBA00022692"/>
    </source>
</evidence>
<comment type="subcellular location">
    <subcellularLocation>
        <location evidence="1">Cell membrane</location>
        <topology evidence="1">Multi-pass membrane protein</topology>
    </subcellularLocation>
</comment>
<dbReference type="GO" id="GO:0005886">
    <property type="term" value="C:plasma membrane"/>
    <property type="evidence" value="ECO:0007669"/>
    <property type="project" value="UniProtKB-SubCell"/>
</dbReference>
<organism evidence="9 10">
    <name type="scientific">Spirochaeta lutea</name>
    <dbReference type="NCBI Taxonomy" id="1480694"/>
    <lineage>
        <taxon>Bacteria</taxon>
        <taxon>Pseudomonadati</taxon>
        <taxon>Spirochaetota</taxon>
        <taxon>Spirochaetia</taxon>
        <taxon>Spirochaetales</taxon>
        <taxon>Spirochaetaceae</taxon>
        <taxon>Spirochaeta</taxon>
    </lineage>
</organism>
<evidence type="ECO:0000313" key="9">
    <source>
        <dbReference type="EMBL" id="KGE71269.1"/>
    </source>
</evidence>
<accession>A0A098QU68</accession>
<dbReference type="OrthoDB" id="9777768at2"/>
<dbReference type="PANTHER" id="PTHR47371:SF3">
    <property type="entry name" value="PHOSPHOGLYCEROL TRANSFERASE I"/>
    <property type="match status" value="1"/>
</dbReference>
<feature type="transmembrane region" description="Helical" evidence="7">
    <location>
        <begin position="117"/>
        <end position="142"/>
    </location>
</feature>
<dbReference type="AlphaFoldDB" id="A0A098QU68"/>
<feature type="transmembrane region" description="Helical" evidence="7">
    <location>
        <begin position="51"/>
        <end position="70"/>
    </location>
</feature>
<dbReference type="InterPro" id="IPR050448">
    <property type="entry name" value="OpgB/LTA_synthase_biosynth"/>
</dbReference>
<keyword evidence="4 7" id="KW-1133">Transmembrane helix</keyword>
<dbReference type="InterPro" id="IPR000917">
    <property type="entry name" value="Sulfatase_N"/>
</dbReference>
<dbReference type="STRING" id="1480694.DC28_12580"/>
<dbReference type="Proteomes" id="UP000029692">
    <property type="component" value="Unassembled WGS sequence"/>
</dbReference>
<protein>
    <recommendedName>
        <fullName evidence="8">Sulfatase N-terminal domain-containing protein</fullName>
    </recommendedName>
</protein>
<feature type="compositionally biased region" description="Polar residues" evidence="6">
    <location>
        <begin position="592"/>
        <end position="605"/>
    </location>
</feature>
<dbReference type="InterPro" id="IPR017850">
    <property type="entry name" value="Alkaline_phosphatase_core_sf"/>
</dbReference>
<proteinExistence type="predicted"/>
<feature type="region of interest" description="Disordered" evidence="6">
    <location>
        <begin position="592"/>
        <end position="655"/>
    </location>
</feature>
<feature type="region of interest" description="Disordered" evidence="6">
    <location>
        <begin position="506"/>
        <end position="536"/>
    </location>
</feature>
<feature type="transmembrane region" description="Helical" evidence="7">
    <location>
        <begin position="75"/>
        <end position="97"/>
    </location>
</feature>
<evidence type="ECO:0000256" key="2">
    <source>
        <dbReference type="ARBA" id="ARBA00022475"/>
    </source>
</evidence>
<sequence length="747" mass="82439">MNRVSLALVSWIHHRPIRISFGLSLFLTLFIECINQQSWLGGLSSMVEKPLIFFINVGIIFLTMSIGLLFSKRVFVLSVITVLWASLGIVNGILLALRSSPLLATDFLLLRTTFDIALVYYTPLHIALLGITVGGILIALGFAFRRSRNIPVPYLRILVAAAVGGVFVIAGGSRGIEASQITRDGEESVSDLYREQGFVLGFSQNLIQRGIDRPQDYSEEAVWRVLEEISHSTPPRIPSEKPDIIFLQLESFFVPQRIKGAEFSEDPIPTFRKLMADFPSGYLSVPVIGGGTVNTEFEVLTGLPLSLFAPGEYPYNSTLRDRSLPSLAADLAGVGYTSYALHNHTGNFYDRNVVYEHLGFDGFISMEYMQNLSFNEHDWARDESLFPEIMDILDHSSGPDFIFGVSVQAHGKYPEPWQSPAGGISVTRFPEDLSRDGFEYFVNELRDIDGFISRLTRALENRPNPVILVLYGDHLPGMGITDAHLTDGNDHHTEYIIWSNHPDLVSREQMPHPNSLPEDSDPGDPRSDPMDSRNGLKHPTLAAYELGARALGYGGLRLGIVPRIHHRYAGHEELFPTLQLVGYSLLNGHAQPTWSTPAARSTPRGQTGPDGNPGPVPRAGGFPGQESPLGLTSMNTAPAGEVISPREPAGYSRNSGNFRMGLGRIRIRNTGMDDDTVYIRGEGFTEFSTVLVDGNPRETVFLSSELLAIQRRNLRPSQEIRVAQISRMRAVLGTTRAVRLGGYGIGP</sequence>
<reference evidence="9 10" key="1">
    <citation type="submission" date="2014-05" db="EMBL/GenBank/DDBJ databases">
        <title>De novo Genome Sequence of Spirocheata sp.</title>
        <authorList>
            <person name="Shivani Y."/>
            <person name="Subhash Y."/>
            <person name="Tushar L."/>
            <person name="Sasikala C."/>
            <person name="Ramana C.V."/>
        </authorList>
    </citation>
    <scope>NUCLEOTIDE SEQUENCE [LARGE SCALE GENOMIC DNA]</scope>
    <source>
        <strain evidence="9 10">JC230</strain>
    </source>
</reference>
<feature type="transmembrane region" description="Helical" evidence="7">
    <location>
        <begin position="21"/>
        <end position="39"/>
    </location>
</feature>
<evidence type="ECO:0000256" key="5">
    <source>
        <dbReference type="ARBA" id="ARBA00023136"/>
    </source>
</evidence>
<evidence type="ECO:0000256" key="6">
    <source>
        <dbReference type="SAM" id="MobiDB-lite"/>
    </source>
</evidence>
<evidence type="ECO:0000256" key="4">
    <source>
        <dbReference type="ARBA" id="ARBA00022989"/>
    </source>
</evidence>
<dbReference type="eggNOG" id="COG1368">
    <property type="taxonomic scope" value="Bacteria"/>
</dbReference>
<keyword evidence="2" id="KW-1003">Cell membrane</keyword>